<feature type="region of interest" description="Disordered" evidence="1">
    <location>
        <begin position="1"/>
        <end position="20"/>
    </location>
</feature>
<gene>
    <name evidence="2" type="ORF">EVAR_99588_1</name>
</gene>
<keyword evidence="3" id="KW-1185">Reference proteome</keyword>
<evidence type="ECO:0000256" key="1">
    <source>
        <dbReference type="SAM" id="MobiDB-lite"/>
    </source>
</evidence>
<accession>A0A4C1ZKB1</accession>
<dbReference type="EMBL" id="BGZK01001871">
    <property type="protein sequence ID" value="GBP87613.1"/>
    <property type="molecule type" value="Genomic_DNA"/>
</dbReference>
<proteinExistence type="predicted"/>
<sequence>MRASESTSLHSGMHLSEKQKDRIIKNKSRLNYSSVAESVGFKPDQKLSILTKGVSAEVFLTRVELNNLPSVSENKLSHRSWTLSSLWRGSWEGVYEGRKAGEDGAAGREGTKARLRGPARRAGGRAIWRRHYVTFTVARLKLDQSVGARSRCRTCFGAVAVDRPAFG</sequence>
<reference evidence="2 3" key="1">
    <citation type="journal article" date="2019" name="Commun. Biol.">
        <title>The bagworm genome reveals a unique fibroin gene that provides high tensile strength.</title>
        <authorList>
            <person name="Kono N."/>
            <person name="Nakamura H."/>
            <person name="Ohtoshi R."/>
            <person name="Tomita M."/>
            <person name="Numata K."/>
            <person name="Arakawa K."/>
        </authorList>
    </citation>
    <scope>NUCLEOTIDE SEQUENCE [LARGE SCALE GENOMIC DNA]</scope>
</reference>
<dbReference type="AlphaFoldDB" id="A0A4C1ZKB1"/>
<dbReference type="Proteomes" id="UP000299102">
    <property type="component" value="Unassembled WGS sequence"/>
</dbReference>
<comment type="caution">
    <text evidence="2">The sequence shown here is derived from an EMBL/GenBank/DDBJ whole genome shotgun (WGS) entry which is preliminary data.</text>
</comment>
<evidence type="ECO:0000313" key="2">
    <source>
        <dbReference type="EMBL" id="GBP87613.1"/>
    </source>
</evidence>
<feature type="compositionally biased region" description="Polar residues" evidence="1">
    <location>
        <begin position="1"/>
        <end position="10"/>
    </location>
</feature>
<evidence type="ECO:0000313" key="3">
    <source>
        <dbReference type="Proteomes" id="UP000299102"/>
    </source>
</evidence>
<name>A0A4C1ZKB1_EUMVA</name>
<protein>
    <submittedName>
        <fullName evidence="2">Uncharacterized protein</fullName>
    </submittedName>
</protein>
<organism evidence="2 3">
    <name type="scientific">Eumeta variegata</name>
    <name type="common">Bagworm moth</name>
    <name type="synonym">Eumeta japonica</name>
    <dbReference type="NCBI Taxonomy" id="151549"/>
    <lineage>
        <taxon>Eukaryota</taxon>
        <taxon>Metazoa</taxon>
        <taxon>Ecdysozoa</taxon>
        <taxon>Arthropoda</taxon>
        <taxon>Hexapoda</taxon>
        <taxon>Insecta</taxon>
        <taxon>Pterygota</taxon>
        <taxon>Neoptera</taxon>
        <taxon>Endopterygota</taxon>
        <taxon>Lepidoptera</taxon>
        <taxon>Glossata</taxon>
        <taxon>Ditrysia</taxon>
        <taxon>Tineoidea</taxon>
        <taxon>Psychidae</taxon>
        <taxon>Oiketicinae</taxon>
        <taxon>Eumeta</taxon>
    </lineage>
</organism>